<dbReference type="PANTHER" id="PTHR42779">
    <property type="entry name" value="PROTEIN YNJB"/>
    <property type="match status" value="1"/>
</dbReference>
<dbReference type="Pfam" id="PF01547">
    <property type="entry name" value="SBP_bac_1"/>
    <property type="match status" value="1"/>
</dbReference>
<reference evidence="1 2" key="1">
    <citation type="submission" date="2018-06" db="EMBL/GenBank/DDBJ databases">
        <authorList>
            <consortium name="Pathogen Informatics"/>
            <person name="Doyle S."/>
        </authorList>
    </citation>
    <scope>NUCLEOTIDE SEQUENCE [LARGE SCALE GENOMIC DNA]</scope>
    <source>
        <strain evidence="1 2">NCTC12121</strain>
    </source>
</reference>
<dbReference type="InterPro" id="IPR006059">
    <property type="entry name" value="SBP"/>
</dbReference>
<dbReference type="STRING" id="93378.A9798_09925"/>
<protein>
    <submittedName>
        <fullName evidence="1">ABC-type uncharacterized transport system, periplasmic component</fullName>
    </submittedName>
</protein>
<dbReference type="PANTHER" id="PTHR42779:SF1">
    <property type="entry name" value="PROTEIN YNJB"/>
    <property type="match status" value="1"/>
</dbReference>
<dbReference type="NCBIfam" id="NF008633">
    <property type="entry name" value="PRK11622.1"/>
    <property type="match status" value="1"/>
</dbReference>
<evidence type="ECO:0000313" key="1">
    <source>
        <dbReference type="EMBL" id="STC89105.1"/>
    </source>
</evidence>
<dbReference type="GO" id="GO:0030313">
    <property type="term" value="C:cell envelope"/>
    <property type="evidence" value="ECO:0007669"/>
    <property type="project" value="UniProtKB-ARBA"/>
</dbReference>
<evidence type="ECO:0000313" key="2">
    <source>
        <dbReference type="Proteomes" id="UP000255248"/>
    </source>
</evidence>
<dbReference type="Gene3D" id="3.40.190.10">
    <property type="entry name" value="Periplasmic binding protein-like II"/>
    <property type="match status" value="2"/>
</dbReference>
<dbReference type="PIRSF" id="PIRSF029172">
    <property type="entry name" value="UCP029172_ABC_sbc_YnjB"/>
    <property type="match status" value="1"/>
</dbReference>
<dbReference type="AlphaFoldDB" id="A0A376DGJ8"/>
<proteinExistence type="predicted"/>
<dbReference type="EMBL" id="UFXZ01000001">
    <property type="protein sequence ID" value="STC89105.1"/>
    <property type="molecule type" value="Genomic_DNA"/>
</dbReference>
<gene>
    <name evidence="1" type="primary">ynjB</name>
    <name evidence="1" type="ORF">NCTC12121_02036</name>
</gene>
<sequence length="433" mass="47651">MLKSSAHHTLRSSHLMPTHLGAICTDSYNDGFAVNATTELKGALMRPLTLLRNAAALCLALTVNLYAAETTWESHLQRARGETVYFNAWGGSPQVNDYLSWAAQQVKQRYGITLVQVKVGDIAESVGRIRAEKAAGNTQQGSIDLLWVNGKNFNALRRDGLLYGPFAEQLPNWRWVNQALPVRNDFTVATDGYEAPWGVGQLVLIHDAATLPTPPADPQALLAYARQHPGRLTYPRPPQFHGSSFLKSILMQLNPGLPLDKPVDAQTFARDTAPLWAWLDQIHPYLWRQGRVFPTSDAQQLQLFNDGALDLAITFNPGMAPAAIAAGELPPDARVYAFKAGALSNVHFLAIPFNARAKDAALVVINFLQSPAAQARKADARIWGDPTILDVARLPAAQRQAFGPLPTLFPALPEPHPSWQEALEQTWQQRYAQ</sequence>
<accession>A0A376DGJ8</accession>
<dbReference type="SUPFAM" id="SSF53850">
    <property type="entry name" value="Periplasmic binding protein-like II"/>
    <property type="match status" value="1"/>
</dbReference>
<dbReference type="Proteomes" id="UP000255248">
    <property type="component" value="Unassembled WGS sequence"/>
</dbReference>
<dbReference type="InterPro" id="IPR027020">
    <property type="entry name" value="YnjB"/>
</dbReference>
<organism evidence="1 2">
    <name type="scientific">Edwardsiella hoshinae</name>
    <dbReference type="NCBI Taxonomy" id="93378"/>
    <lineage>
        <taxon>Bacteria</taxon>
        <taxon>Pseudomonadati</taxon>
        <taxon>Pseudomonadota</taxon>
        <taxon>Gammaproteobacteria</taxon>
        <taxon>Enterobacterales</taxon>
        <taxon>Hafniaceae</taxon>
        <taxon>Edwardsiella</taxon>
    </lineage>
</organism>
<name>A0A376DGJ8_9GAMM</name>